<keyword evidence="4" id="KW-0735">Signal-anchor</keyword>
<dbReference type="Gene3D" id="3.10.100.10">
    <property type="entry name" value="Mannose-Binding Protein A, subunit A"/>
    <property type="match status" value="1"/>
</dbReference>
<dbReference type="PANTHER" id="PTHR22800">
    <property type="entry name" value="C-TYPE LECTIN PROTEINS"/>
    <property type="match status" value="1"/>
</dbReference>
<dbReference type="AlphaFoldDB" id="A0A6P3RET3"/>
<dbReference type="GO" id="GO:0045954">
    <property type="term" value="P:positive regulation of natural killer cell mediated cytotoxicity"/>
    <property type="evidence" value="ECO:0007669"/>
    <property type="project" value="TreeGrafter"/>
</dbReference>
<keyword evidence="5 10" id="KW-1133">Transmembrane helix</keyword>
<reference evidence="13" key="1">
    <citation type="submission" date="2025-08" db="UniProtKB">
        <authorList>
            <consortium name="RefSeq"/>
        </authorList>
    </citation>
    <scope>IDENTIFICATION</scope>
    <source>
        <tissue evidence="13">Kidney</tissue>
    </source>
</reference>
<dbReference type="InterPro" id="IPR001304">
    <property type="entry name" value="C-type_lectin-like"/>
</dbReference>
<dbReference type="InterPro" id="IPR016187">
    <property type="entry name" value="CTDL_fold"/>
</dbReference>
<name>A0A6P3RET3_PTEVA</name>
<evidence type="ECO:0000256" key="10">
    <source>
        <dbReference type="SAM" id="Phobius"/>
    </source>
</evidence>
<dbReference type="OrthoDB" id="8950604at2759"/>
<feature type="transmembrane region" description="Helical" evidence="10">
    <location>
        <begin position="12"/>
        <end position="30"/>
    </location>
</feature>
<proteinExistence type="predicted"/>
<dbReference type="SMART" id="SM00034">
    <property type="entry name" value="CLECT"/>
    <property type="match status" value="1"/>
</dbReference>
<keyword evidence="12" id="KW-1185">Reference proteome</keyword>
<evidence type="ECO:0000256" key="4">
    <source>
        <dbReference type="ARBA" id="ARBA00022968"/>
    </source>
</evidence>
<protein>
    <recommendedName>
        <fullName evidence="8">Natural killer cells antigen CD94</fullName>
    </recommendedName>
    <alternativeName>
        <fullName evidence="9">Killer cell lectin-like receptor subfamily D member 1</fullName>
    </alternativeName>
</protein>
<dbReference type="GeneID" id="105306757"/>
<sequence length="176" mass="20601">MAGFQTTPWRLISGILGVMCLVLMATLIMLRNNSFTKPSIQPTPSPGPNLEPQKDSSCQKMWIGYQCNCYFISNEMKTWEESKDFCASKNSSLLQLQNEDELDFMNHIRRWYYWIGLSYNKKHSAWLWEDGSALSQTLFSFPQTVNIQNCIVYSPNKRFLNEPCRKEMRFICKQLI</sequence>
<organism evidence="12 13">
    <name type="scientific">Pteropus vampyrus</name>
    <name type="common">Large flying fox</name>
    <dbReference type="NCBI Taxonomy" id="132908"/>
    <lineage>
        <taxon>Eukaryota</taxon>
        <taxon>Metazoa</taxon>
        <taxon>Chordata</taxon>
        <taxon>Craniata</taxon>
        <taxon>Vertebrata</taxon>
        <taxon>Euteleostomi</taxon>
        <taxon>Mammalia</taxon>
        <taxon>Eutheria</taxon>
        <taxon>Laurasiatheria</taxon>
        <taxon>Chiroptera</taxon>
        <taxon>Yinpterochiroptera</taxon>
        <taxon>Pteropodoidea</taxon>
        <taxon>Pteropodidae</taxon>
        <taxon>Pteropodinae</taxon>
        <taxon>Pteropus</taxon>
    </lineage>
</organism>
<dbReference type="SUPFAM" id="SSF56436">
    <property type="entry name" value="C-type lectin-like"/>
    <property type="match status" value="1"/>
</dbReference>
<keyword evidence="3" id="KW-0430">Lectin</keyword>
<dbReference type="GO" id="GO:0002223">
    <property type="term" value="P:stimulatory C-type lectin receptor signaling pathway"/>
    <property type="evidence" value="ECO:0007669"/>
    <property type="project" value="TreeGrafter"/>
</dbReference>
<dbReference type="RefSeq" id="XP_011380243.1">
    <property type="nucleotide sequence ID" value="XM_011381941.1"/>
</dbReference>
<keyword evidence="6 10" id="KW-0472">Membrane</keyword>
<evidence type="ECO:0000256" key="6">
    <source>
        <dbReference type="ARBA" id="ARBA00023136"/>
    </source>
</evidence>
<dbReference type="InterPro" id="IPR033992">
    <property type="entry name" value="NKR-like_CTLD"/>
</dbReference>
<keyword evidence="7" id="KW-0325">Glycoprotein</keyword>
<keyword evidence="2 10" id="KW-0812">Transmembrane</keyword>
<comment type="subcellular location">
    <subcellularLocation>
        <location evidence="1">Membrane</location>
        <topology evidence="1">Single-pass type II membrane protein</topology>
    </subcellularLocation>
</comment>
<evidence type="ECO:0000256" key="1">
    <source>
        <dbReference type="ARBA" id="ARBA00004606"/>
    </source>
</evidence>
<evidence type="ECO:0000313" key="13">
    <source>
        <dbReference type="RefSeq" id="XP_011380243.1"/>
    </source>
</evidence>
<evidence type="ECO:0000259" key="11">
    <source>
        <dbReference type="PROSITE" id="PS50041"/>
    </source>
</evidence>
<accession>A0A6P3RET3</accession>
<evidence type="ECO:0000256" key="9">
    <source>
        <dbReference type="ARBA" id="ARBA00041489"/>
    </source>
</evidence>
<dbReference type="InterPro" id="IPR050919">
    <property type="entry name" value="NKG2/CD94_NK_receptors"/>
</dbReference>
<dbReference type="InterPro" id="IPR016186">
    <property type="entry name" value="C-type_lectin-like/link_sf"/>
</dbReference>
<dbReference type="GO" id="GO:0016020">
    <property type="term" value="C:membrane"/>
    <property type="evidence" value="ECO:0007669"/>
    <property type="project" value="UniProtKB-SubCell"/>
</dbReference>
<evidence type="ECO:0000256" key="3">
    <source>
        <dbReference type="ARBA" id="ARBA00022734"/>
    </source>
</evidence>
<evidence type="ECO:0000256" key="7">
    <source>
        <dbReference type="ARBA" id="ARBA00023180"/>
    </source>
</evidence>
<dbReference type="CDD" id="cd03593">
    <property type="entry name" value="CLECT_NK_receptors_like"/>
    <property type="match status" value="1"/>
</dbReference>
<gene>
    <name evidence="13" type="primary">LOC105306757</name>
</gene>
<evidence type="ECO:0000313" key="12">
    <source>
        <dbReference type="Proteomes" id="UP000515202"/>
    </source>
</evidence>
<dbReference type="PROSITE" id="PS50041">
    <property type="entry name" value="C_TYPE_LECTIN_2"/>
    <property type="match status" value="1"/>
</dbReference>
<evidence type="ECO:0000256" key="8">
    <source>
        <dbReference type="ARBA" id="ARBA00041193"/>
    </source>
</evidence>
<dbReference type="GO" id="GO:0030246">
    <property type="term" value="F:carbohydrate binding"/>
    <property type="evidence" value="ECO:0007669"/>
    <property type="project" value="UniProtKB-KW"/>
</dbReference>
<evidence type="ECO:0000256" key="5">
    <source>
        <dbReference type="ARBA" id="ARBA00022989"/>
    </source>
</evidence>
<dbReference type="Pfam" id="PF00059">
    <property type="entry name" value="Lectin_C"/>
    <property type="match status" value="1"/>
</dbReference>
<dbReference type="Proteomes" id="UP000515202">
    <property type="component" value="Unplaced"/>
</dbReference>
<evidence type="ECO:0000256" key="2">
    <source>
        <dbReference type="ARBA" id="ARBA00022692"/>
    </source>
</evidence>
<feature type="domain" description="C-type lectin" evidence="11">
    <location>
        <begin position="65"/>
        <end position="173"/>
    </location>
</feature>
<dbReference type="PANTHER" id="PTHR22800:SF252">
    <property type="entry name" value="NATURAL KILLER CELLS ANTIGEN CD94"/>
    <property type="match status" value="1"/>
</dbReference>